<evidence type="ECO:0000313" key="2">
    <source>
        <dbReference type="EMBL" id="KKS57593.1"/>
    </source>
</evidence>
<comment type="caution">
    <text evidence="2">The sequence shown here is derived from an EMBL/GenBank/DDBJ whole genome shotgun (WGS) entry which is preliminary data.</text>
</comment>
<keyword evidence="1" id="KW-0472">Membrane</keyword>
<keyword evidence="1" id="KW-0812">Transmembrane</keyword>
<gene>
    <name evidence="2" type="ORF">UV20_C0001G0233</name>
</gene>
<feature type="transmembrane region" description="Helical" evidence="1">
    <location>
        <begin position="85"/>
        <end position="110"/>
    </location>
</feature>
<dbReference type="AlphaFoldDB" id="A0A0G1D6D8"/>
<feature type="transmembrane region" description="Helical" evidence="1">
    <location>
        <begin position="21"/>
        <end position="39"/>
    </location>
</feature>
<accession>A0A0G1D6D8</accession>
<name>A0A0G1D6D8_9BACT</name>
<organism evidence="2 3">
    <name type="scientific">Candidatus Magasanikbacteria bacterium GW2011_GWA2_42_32</name>
    <dbReference type="NCBI Taxonomy" id="1619039"/>
    <lineage>
        <taxon>Bacteria</taxon>
        <taxon>Candidatus Magasanikiibacteriota</taxon>
    </lineage>
</organism>
<evidence type="ECO:0000256" key="1">
    <source>
        <dbReference type="SAM" id="Phobius"/>
    </source>
</evidence>
<dbReference type="Proteomes" id="UP000034837">
    <property type="component" value="Unassembled WGS sequence"/>
</dbReference>
<feature type="transmembrane region" description="Helical" evidence="1">
    <location>
        <begin position="122"/>
        <end position="142"/>
    </location>
</feature>
<reference evidence="2 3" key="1">
    <citation type="journal article" date="2015" name="Nature">
        <title>rRNA introns, odd ribosomes, and small enigmatic genomes across a large radiation of phyla.</title>
        <authorList>
            <person name="Brown C.T."/>
            <person name="Hug L.A."/>
            <person name="Thomas B.C."/>
            <person name="Sharon I."/>
            <person name="Castelle C.J."/>
            <person name="Singh A."/>
            <person name="Wilkins M.J."/>
            <person name="Williams K.H."/>
            <person name="Banfield J.F."/>
        </authorList>
    </citation>
    <scope>NUCLEOTIDE SEQUENCE [LARGE SCALE GENOMIC DNA]</scope>
</reference>
<evidence type="ECO:0000313" key="3">
    <source>
        <dbReference type="Proteomes" id="UP000034837"/>
    </source>
</evidence>
<keyword evidence="1" id="KW-1133">Transmembrane helix</keyword>
<feature type="transmembrane region" description="Helical" evidence="1">
    <location>
        <begin position="51"/>
        <end position="73"/>
    </location>
</feature>
<sequence length="165" mass="18284">MRFPFEKKYLKALAIDYFRPWVYAVLLAGVVLVIFKPGGVAKGLFDHSTEIYGLLTGVFAVNGTIFALIWSGSNKEFDEHLRTRGLVNVFPFAVGVEIFVNVVAACVLWILPPSLPADIVKLVLLSACAVGLKGSIFNALHFRRLVVEHRRPAASSSVIDLRRRD</sequence>
<proteinExistence type="predicted"/>
<dbReference type="EMBL" id="LCDO01000001">
    <property type="protein sequence ID" value="KKS57593.1"/>
    <property type="molecule type" value="Genomic_DNA"/>
</dbReference>
<protein>
    <submittedName>
        <fullName evidence="2">Uncharacterized protein</fullName>
    </submittedName>
</protein>